<dbReference type="Proteomes" id="UP000289340">
    <property type="component" value="Chromosome 19"/>
</dbReference>
<dbReference type="Gramene" id="XM_028362264.1">
    <property type="protein sequence ID" value="XP_028218065.1"/>
    <property type="gene ID" value="LOC114400020"/>
</dbReference>
<proteinExistence type="predicted"/>
<dbReference type="Pfam" id="PF02458">
    <property type="entry name" value="Transferase"/>
    <property type="match status" value="1"/>
</dbReference>
<keyword evidence="2 3" id="KW-0012">Acyltransferase</keyword>
<evidence type="ECO:0000313" key="4">
    <source>
        <dbReference type="Proteomes" id="UP000289340"/>
    </source>
</evidence>
<dbReference type="InterPro" id="IPR051504">
    <property type="entry name" value="Plant_metabolite_acyltrans"/>
</dbReference>
<evidence type="ECO:0000256" key="1">
    <source>
        <dbReference type="ARBA" id="ARBA00022679"/>
    </source>
</evidence>
<sequence length="478" mass="54069">MSITPFTVKVLEQCKITLPPNETTTTSFLPLTFFDIPWLFFSPSQPLFFYEFPHPTSHFTATIVPKLKQSLSHTLQHYYHFVGTFFPSSDLTKPPLICIDDMSVALTIAESNGDFFHLCSNYPRDLKDFHLLVPKLASSFSLEGKEELILVLAIQITLFPNVGLCIGHAFHHVVADGRTFHNFFNTWASYCCSFGSASSAFPLKSLPLYDRSVIIDVKGLEEVFLKEWRKRRLVHDIAIGREPNLEDVSGMVRATFLMSATEMEKIKCFIINFCKEKNQTQPVHLSPYVLTCAFVWVCLLKNQQCLNERVKHEDLTYFGFIAGGITRLDYLGPKTYSGNCVGFGRASVKIKELLGQDGIVVAARAIGSTIKKLDSSLFDGAEKWILDWEVFHGSEQHLHAKWSPKLKLYELDFGWGRPKKIEEMSIGYTRAVSLIQSRDVECGIEIGLALPKSKMDTFFILFTKGLSVLPCDPLINFS</sequence>
<gene>
    <name evidence="3" type="ORF">D0Y65_050674</name>
</gene>
<dbReference type="EMBL" id="QZWG01000019">
    <property type="protein sequence ID" value="RZB46721.1"/>
    <property type="molecule type" value="Genomic_DNA"/>
</dbReference>
<dbReference type="Gene3D" id="3.30.559.10">
    <property type="entry name" value="Chloramphenicol acetyltransferase-like domain"/>
    <property type="match status" value="2"/>
</dbReference>
<dbReference type="GO" id="GO:0016747">
    <property type="term" value="F:acyltransferase activity, transferring groups other than amino-acyl groups"/>
    <property type="evidence" value="ECO:0007669"/>
    <property type="project" value="UniProtKB-ARBA"/>
</dbReference>
<keyword evidence="1 3" id="KW-0808">Transferase</keyword>
<dbReference type="AlphaFoldDB" id="A0A445FCY5"/>
<protein>
    <submittedName>
        <fullName evidence="3">Anthocyanin 5-aromatic acyltransferase</fullName>
    </submittedName>
</protein>
<dbReference type="InterPro" id="IPR023213">
    <property type="entry name" value="CAT-like_dom_sf"/>
</dbReference>
<name>A0A445FCY5_GLYSO</name>
<evidence type="ECO:0000313" key="3">
    <source>
        <dbReference type="EMBL" id="RZB46721.1"/>
    </source>
</evidence>
<accession>A0A445FCY5</accession>
<keyword evidence="4" id="KW-1185">Reference proteome</keyword>
<evidence type="ECO:0000256" key="2">
    <source>
        <dbReference type="ARBA" id="ARBA00023315"/>
    </source>
</evidence>
<comment type="caution">
    <text evidence="3">The sequence shown here is derived from an EMBL/GenBank/DDBJ whole genome shotgun (WGS) entry which is preliminary data.</text>
</comment>
<organism evidence="3 4">
    <name type="scientific">Glycine soja</name>
    <name type="common">Wild soybean</name>
    <dbReference type="NCBI Taxonomy" id="3848"/>
    <lineage>
        <taxon>Eukaryota</taxon>
        <taxon>Viridiplantae</taxon>
        <taxon>Streptophyta</taxon>
        <taxon>Embryophyta</taxon>
        <taxon>Tracheophyta</taxon>
        <taxon>Spermatophyta</taxon>
        <taxon>Magnoliopsida</taxon>
        <taxon>eudicotyledons</taxon>
        <taxon>Gunneridae</taxon>
        <taxon>Pentapetalae</taxon>
        <taxon>rosids</taxon>
        <taxon>fabids</taxon>
        <taxon>Fabales</taxon>
        <taxon>Fabaceae</taxon>
        <taxon>Papilionoideae</taxon>
        <taxon>50 kb inversion clade</taxon>
        <taxon>NPAAA clade</taxon>
        <taxon>indigoferoid/millettioid clade</taxon>
        <taxon>Phaseoleae</taxon>
        <taxon>Glycine</taxon>
        <taxon>Glycine subgen. Soja</taxon>
    </lineage>
</organism>
<reference evidence="3 4" key="1">
    <citation type="submission" date="2018-09" db="EMBL/GenBank/DDBJ databases">
        <title>A high-quality reference genome of wild soybean provides a powerful tool to mine soybean genomes.</title>
        <authorList>
            <person name="Xie M."/>
            <person name="Chung C.Y.L."/>
            <person name="Li M.-W."/>
            <person name="Wong F.-L."/>
            <person name="Chan T.-F."/>
            <person name="Lam H.-M."/>
        </authorList>
    </citation>
    <scope>NUCLEOTIDE SEQUENCE [LARGE SCALE GENOMIC DNA]</scope>
    <source>
        <strain evidence="4">cv. W05</strain>
        <tissue evidence="3">Hypocotyl of etiolated seedlings</tissue>
    </source>
</reference>
<dbReference type="PANTHER" id="PTHR31625">
    <property type="match status" value="1"/>
</dbReference>